<dbReference type="InterPro" id="IPR036188">
    <property type="entry name" value="FAD/NAD-bd_sf"/>
</dbReference>
<dbReference type="Proteomes" id="UP001143370">
    <property type="component" value="Unassembled WGS sequence"/>
</dbReference>
<sequence>MGPQVVPVSSDPTCPPAADVVIVGGGIIGTTSALYLAERGLKVVLCEKGHIAGEQSSRNWGWCRQAKRDPREFELIREALALWRGMDAHIGASTGFATTGILFAANDASKEASFAEWVRDAAGAGIHAEMLAGAQLAQHMPGDATPPPAALWCASDGRAEPQKAAPAIAEAARRRGAVILADCAVRGIETGGGRVIAAVTECGRIATGNVVVAGGAWTRRILRDVGIDLPQLKVRASVLRTSPVENGPEPALWDHDFAFRRREDGGYTIANGHVNVVPIVPDSFRFALDFLPALRMEFASLRLRLGPRFAAEWREAARRPFDRPSVYEEVRVLDPAPDNRYLAQAFAALQRRFPAFAQARIVQSWAGFIDATPDAVPVISAVESVSGLVVATGFSGHGFGIGPGAGHLVADLITAAKPIADPHPYRLSRFFDGSRPRPMAGL</sequence>
<dbReference type="GO" id="GO:0005737">
    <property type="term" value="C:cytoplasm"/>
    <property type="evidence" value="ECO:0007669"/>
    <property type="project" value="TreeGrafter"/>
</dbReference>
<evidence type="ECO:0000313" key="5">
    <source>
        <dbReference type="Proteomes" id="UP001143370"/>
    </source>
</evidence>
<dbReference type="InterPro" id="IPR006076">
    <property type="entry name" value="FAD-dep_OxRdtase"/>
</dbReference>
<comment type="similarity">
    <text evidence="1">Belongs to the DadA oxidoreductase family.</text>
</comment>
<evidence type="ECO:0000259" key="3">
    <source>
        <dbReference type="Pfam" id="PF01266"/>
    </source>
</evidence>
<dbReference type="Pfam" id="PF01266">
    <property type="entry name" value="DAO"/>
    <property type="match status" value="1"/>
</dbReference>
<accession>A0A9W6J8Z8</accession>
<gene>
    <name evidence="4" type="ORF">GCM10017643_30330</name>
</gene>
<dbReference type="PANTHER" id="PTHR13847:SF280">
    <property type="entry name" value="D-AMINO ACID DEHYDROGENASE"/>
    <property type="match status" value="1"/>
</dbReference>
<reference evidence="4" key="2">
    <citation type="submission" date="2023-01" db="EMBL/GenBank/DDBJ databases">
        <authorList>
            <person name="Sun Q."/>
            <person name="Evtushenko L."/>
        </authorList>
    </citation>
    <scope>NUCLEOTIDE SEQUENCE</scope>
    <source>
        <strain evidence="4">VKM B-2484</strain>
    </source>
</reference>
<proteinExistence type="inferred from homology"/>
<dbReference type="GO" id="GO:0055130">
    <property type="term" value="P:D-alanine catabolic process"/>
    <property type="evidence" value="ECO:0007669"/>
    <property type="project" value="TreeGrafter"/>
</dbReference>
<dbReference type="GO" id="GO:0005886">
    <property type="term" value="C:plasma membrane"/>
    <property type="evidence" value="ECO:0007669"/>
    <property type="project" value="TreeGrafter"/>
</dbReference>
<organism evidence="4 5">
    <name type="scientific">Ancylobacter dichloromethanicus</name>
    <dbReference type="NCBI Taxonomy" id="518825"/>
    <lineage>
        <taxon>Bacteria</taxon>
        <taxon>Pseudomonadati</taxon>
        <taxon>Pseudomonadota</taxon>
        <taxon>Alphaproteobacteria</taxon>
        <taxon>Hyphomicrobiales</taxon>
        <taxon>Xanthobacteraceae</taxon>
        <taxon>Ancylobacter</taxon>
    </lineage>
</organism>
<dbReference type="AlphaFoldDB" id="A0A9W6J8Z8"/>
<name>A0A9W6J8Z8_9HYPH</name>
<dbReference type="Gene3D" id="3.50.50.60">
    <property type="entry name" value="FAD/NAD(P)-binding domain"/>
    <property type="match status" value="3"/>
</dbReference>
<keyword evidence="2" id="KW-0560">Oxidoreductase</keyword>
<evidence type="ECO:0000256" key="1">
    <source>
        <dbReference type="ARBA" id="ARBA00009410"/>
    </source>
</evidence>
<reference evidence="4" key="1">
    <citation type="journal article" date="2014" name="Int. J. Syst. Evol. Microbiol.">
        <title>Complete genome sequence of Corynebacterium casei LMG S-19264T (=DSM 44701T), isolated from a smear-ripened cheese.</title>
        <authorList>
            <consortium name="US DOE Joint Genome Institute (JGI-PGF)"/>
            <person name="Walter F."/>
            <person name="Albersmeier A."/>
            <person name="Kalinowski J."/>
            <person name="Ruckert C."/>
        </authorList>
    </citation>
    <scope>NUCLEOTIDE SEQUENCE</scope>
    <source>
        <strain evidence="4">VKM B-2484</strain>
    </source>
</reference>
<comment type="caution">
    <text evidence="4">The sequence shown here is derived from an EMBL/GenBank/DDBJ whole genome shotgun (WGS) entry which is preliminary data.</text>
</comment>
<dbReference type="RefSeq" id="WP_213370375.1">
    <property type="nucleotide sequence ID" value="NZ_BSFJ01000020.1"/>
</dbReference>
<protein>
    <submittedName>
        <fullName evidence="4">D-amino-acid oxidase</fullName>
    </submittedName>
</protein>
<dbReference type="PANTHER" id="PTHR13847">
    <property type="entry name" value="SARCOSINE DEHYDROGENASE-RELATED"/>
    <property type="match status" value="1"/>
</dbReference>
<feature type="domain" description="FAD dependent oxidoreductase" evidence="3">
    <location>
        <begin position="19"/>
        <end position="412"/>
    </location>
</feature>
<evidence type="ECO:0000313" key="4">
    <source>
        <dbReference type="EMBL" id="GLK72917.1"/>
    </source>
</evidence>
<keyword evidence="5" id="KW-1185">Reference proteome</keyword>
<evidence type="ECO:0000256" key="2">
    <source>
        <dbReference type="ARBA" id="ARBA00023002"/>
    </source>
</evidence>
<dbReference type="GO" id="GO:0008718">
    <property type="term" value="F:D-amino-acid dehydrogenase activity"/>
    <property type="evidence" value="ECO:0007669"/>
    <property type="project" value="TreeGrafter"/>
</dbReference>
<dbReference type="SUPFAM" id="SSF51905">
    <property type="entry name" value="FAD/NAD(P)-binding domain"/>
    <property type="match status" value="1"/>
</dbReference>
<dbReference type="EMBL" id="BSFJ01000020">
    <property type="protein sequence ID" value="GLK72917.1"/>
    <property type="molecule type" value="Genomic_DNA"/>
</dbReference>